<protein>
    <recommendedName>
        <fullName evidence="3">SnoaL-like domain-containing protein</fullName>
    </recommendedName>
</protein>
<dbReference type="OrthoDB" id="3824180at2"/>
<dbReference type="InterPro" id="IPR032710">
    <property type="entry name" value="NTF2-like_dom_sf"/>
</dbReference>
<dbReference type="EMBL" id="FOFU01000003">
    <property type="protein sequence ID" value="SEQ21396.1"/>
    <property type="molecule type" value="Genomic_DNA"/>
</dbReference>
<dbReference type="AlphaFoldDB" id="A0A1H9E6L6"/>
<proteinExistence type="predicted"/>
<dbReference type="Proteomes" id="UP000182360">
    <property type="component" value="Unassembled WGS sequence"/>
</dbReference>
<reference evidence="1 2" key="1">
    <citation type="submission" date="2016-10" db="EMBL/GenBank/DDBJ databases">
        <authorList>
            <person name="de Groot N.N."/>
        </authorList>
    </citation>
    <scope>NUCLEOTIDE SEQUENCE [LARGE SCALE GENOMIC DNA]</scope>
    <source>
        <strain evidence="1 2">B25</strain>
    </source>
</reference>
<dbReference type="RefSeq" id="WP_074642063.1">
    <property type="nucleotide sequence ID" value="NZ_AP025286.1"/>
</dbReference>
<dbReference type="SUPFAM" id="SSF54427">
    <property type="entry name" value="NTF2-like"/>
    <property type="match status" value="1"/>
</dbReference>
<gene>
    <name evidence="1" type="ORF">SAMN04487977_10343</name>
</gene>
<name>A0A1H9E6L6_9SPIR</name>
<accession>A0A1H9E6L6</accession>
<organism evidence="1 2">
    <name type="scientific">Treponema bryantii</name>
    <dbReference type="NCBI Taxonomy" id="163"/>
    <lineage>
        <taxon>Bacteria</taxon>
        <taxon>Pseudomonadati</taxon>
        <taxon>Spirochaetota</taxon>
        <taxon>Spirochaetia</taxon>
        <taxon>Spirochaetales</taxon>
        <taxon>Treponemataceae</taxon>
        <taxon>Treponema</taxon>
    </lineage>
</organism>
<evidence type="ECO:0008006" key="3">
    <source>
        <dbReference type="Google" id="ProtNLM"/>
    </source>
</evidence>
<evidence type="ECO:0000313" key="1">
    <source>
        <dbReference type="EMBL" id="SEQ21396.1"/>
    </source>
</evidence>
<sequence length="115" mass="13408">MKVEEFWNAVILQNREKLPSFFTDDAVIRWHCTNEQFSVLEYVRVNCDYPGKWKGEIERIEKAGETIILAGHVVSADDGSSFHVVSFIKLKNDKIAELDEYWADDGEPPEWRRGF</sequence>
<dbReference type="Gene3D" id="3.10.450.50">
    <property type="match status" value="1"/>
</dbReference>
<evidence type="ECO:0000313" key="2">
    <source>
        <dbReference type="Proteomes" id="UP000182360"/>
    </source>
</evidence>
<keyword evidence="2" id="KW-1185">Reference proteome</keyword>